<evidence type="ECO:0000313" key="2">
    <source>
        <dbReference type="Proteomes" id="UP000095192"/>
    </source>
</evidence>
<comment type="caution">
    <text evidence="1">The sequence shown here is derived from an EMBL/GenBank/DDBJ whole genome shotgun (WGS) entry which is preliminary data.</text>
</comment>
<name>A0A1D3CRR1_9EIME</name>
<accession>A0A1D3CRR1</accession>
<protein>
    <submittedName>
        <fullName evidence="1">Proteasome subunit alpha type</fullName>
    </submittedName>
</protein>
<reference evidence="1 2" key="1">
    <citation type="journal article" date="2016" name="BMC Genomics">
        <title>Comparative genomics reveals Cyclospora cayetanensis possesses coccidia-like metabolism and invasion components but unique surface antigens.</title>
        <authorList>
            <person name="Liu S."/>
            <person name="Wang L."/>
            <person name="Zheng H."/>
            <person name="Xu Z."/>
            <person name="Roellig D.M."/>
            <person name="Li N."/>
            <person name="Frace M.A."/>
            <person name="Tang K."/>
            <person name="Arrowood M.J."/>
            <person name="Moss D.M."/>
            <person name="Zhang L."/>
            <person name="Feng Y."/>
            <person name="Xiao L."/>
        </authorList>
    </citation>
    <scope>NUCLEOTIDE SEQUENCE [LARGE SCALE GENOMIC DNA]</scope>
    <source>
        <strain evidence="1 2">CHN_HEN01</strain>
    </source>
</reference>
<dbReference type="Proteomes" id="UP000095192">
    <property type="component" value="Unassembled WGS sequence"/>
</dbReference>
<keyword evidence="1" id="KW-0647">Proteasome</keyword>
<dbReference type="VEuPathDB" id="ToxoDB:LOC34619471"/>
<evidence type="ECO:0000313" key="1">
    <source>
        <dbReference type="EMBL" id="OEH73852.1"/>
    </source>
</evidence>
<proteinExistence type="predicted"/>
<organism evidence="1 2">
    <name type="scientific">Cyclospora cayetanensis</name>
    <dbReference type="NCBI Taxonomy" id="88456"/>
    <lineage>
        <taxon>Eukaryota</taxon>
        <taxon>Sar</taxon>
        <taxon>Alveolata</taxon>
        <taxon>Apicomplexa</taxon>
        <taxon>Conoidasida</taxon>
        <taxon>Coccidia</taxon>
        <taxon>Eucoccidiorida</taxon>
        <taxon>Eimeriorina</taxon>
        <taxon>Eimeriidae</taxon>
        <taxon>Cyclospora</taxon>
    </lineage>
</organism>
<sequence>MPNTPSPTVEELLLHGAKALKASMAADTELTADCLCVGIVGCGQPWRELTGEELQTLVDRLSVRLGVSRRGGSASHGADTLTPPDGMFYPSREAAVGVSRQKSRRTLVEYSQNRASTVVLRMQPTCGIASQRYVHFTTQNNALEGLVPGDTPGCEETVLKDDVRMDARDCSPP</sequence>
<gene>
    <name evidence="1" type="ORF">cyc_02643</name>
</gene>
<dbReference type="AlphaFoldDB" id="A0A1D3CRR1"/>
<dbReference type="VEuPathDB" id="ToxoDB:cyc_02643"/>
<dbReference type="EMBL" id="JROU02002227">
    <property type="protein sequence ID" value="OEH73852.1"/>
    <property type="molecule type" value="Genomic_DNA"/>
</dbReference>
<dbReference type="GO" id="GO:0000502">
    <property type="term" value="C:proteasome complex"/>
    <property type="evidence" value="ECO:0007669"/>
    <property type="project" value="UniProtKB-KW"/>
</dbReference>
<keyword evidence="2" id="KW-1185">Reference proteome</keyword>
<dbReference type="InParanoid" id="A0A1D3CRR1"/>